<gene>
    <name evidence="3" type="ORF">HMPREF9726_01459</name>
</gene>
<dbReference type="InterPro" id="IPR046345">
    <property type="entry name" value="TraB_PrgY-like"/>
</dbReference>
<keyword evidence="2" id="KW-1133">Transmembrane helix</keyword>
<proteinExistence type="predicted"/>
<dbReference type="CDD" id="cd14726">
    <property type="entry name" value="TraB_PrgY-like"/>
    <property type="match status" value="1"/>
</dbReference>
<feature type="transmembrane region" description="Helical" evidence="2">
    <location>
        <begin position="286"/>
        <end position="315"/>
    </location>
</feature>
<keyword evidence="2" id="KW-0812">Transmembrane</keyword>
<name>A0A0E2E5H2_TREDN</name>
<sequence length="396" mass="43505">MDENNEKTLKRILLKDREIILLGTAHVSKESIKDVESTIREENPDCVCVELDEVRYKSLTSKDTWQQINISQVLREGKGFLLLANLVLASFQKKLGSDLGVKPGDEMKAAIEVSQELNIKTEMVDRPIHTTLKRAWAKNRGWGRSKLLATLLSAAFSNEKLEEAEIEKLKNQSAMDNMMQEMAEYLPNIKGVLIDERDRYLASKIWESSGKKIVAVLGAGHLPGTERFIKELEAGTKTTDVSDIEVIPPKSTVSKIAAWIFPIVIIGLIVLGFFKGGGIKTGQMLLSFVLWNGGLAAIGAIIAMGHPLAILASFLGAPFTTINPFLGIGMISGLVQAWAKKPQVKDMENLTHDAGSFSGWYKNRITKVLLVFILSSLGSSIGTFMTVPALIANLIK</sequence>
<dbReference type="AlphaFoldDB" id="A0A0E2E5H2"/>
<comment type="caution">
    <text evidence="3">The sequence shown here is derived from an EMBL/GenBank/DDBJ whole genome shotgun (WGS) entry which is preliminary data.</text>
</comment>
<dbReference type="PANTHER" id="PTHR21530:SF7">
    <property type="entry name" value="TRAB DOMAIN-CONTAINING PROTEIN"/>
    <property type="match status" value="1"/>
</dbReference>
<evidence type="ECO:0000256" key="2">
    <source>
        <dbReference type="SAM" id="Phobius"/>
    </source>
</evidence>
<dbReference type="HOGENOM" id="CLU_032780_1_0_12"/>
<dbReference type="RefSeq" id="WP_002684567.1">
    <property type="nucleotide sequence ID" value="NZ_CM001795.1"/>
</dbReference>
<dbReference type="PANTHER" id="PTHR21530">
    <property type="entry name" value="PHEROMONE SHUTDOWN PROTEIN"/>
    <property type="match status" value="1"/>
</dbReference>
<organism evidence="3">
    <name type="scientific">Treponema denticola H-22</name>
    <dbReference type="NCBI Taxonomy" id="999432"/>
    <lineage>
        <taxon>Bacteria</taxon>
        <taxon>Pseudomonadati</taxon>
        <taxon>Spirochaetota</taxon>
        <taxon>Spirochaetia</taxon>
        <taxon>Spirochaetales</taxon>
        <taxon>Treponemataceae</taxon>
        <taxon>Treponema</taxon>
    </lineage>
</organism>
<dbReference type="NCBIfam" id="TIGR00261">
    <property type="entry name" value="traB"/>
    <property type="match status" value="1"/>
</dbReference>
<dbReference type="PATRIC" id="fig|999432.5.peg.1513"/>
<evidence type="ECO:0000256" key="1">
    <source>
        <dbReference type="SAM" id="Coils"/>
    </source>
</evidence>
<feature type="coiled-coil region" evidence="1">
    <location>
        <begin position="152"/>
        <end position="181"/>
    </location>
</feature>
<protein>
    <submittedName>
        <fullName evidence="3">TraB family protein</fullName>
    </submittedName>
</protein>
<accession>A0A0E2E5H2</accession>
<dbReference type="Pfam" id="PF01963">
    <property type="entry name" value="TraB_PrgY_gumN"/>
    <property type="match status" value="1"/>
</dbReference>
<dbReference type="InterPro" id="IPR005230">
    <property type="entry name" value="TraB_bac"/>
</dbReference>
<feature type="transmembrane region" description="Helical" evidence="2">
    <location>
        <begin position="368"/>
        <end position="391"/>
    </location>
</feature>
<keyword evidence="1" id="KW-0175">Coiled coil</keyword>
<feature type="transmembrane region" description="Helical" evidence="2">
    <location>
        <begin position="321"/>
        <end position="339"/>
    </location>
</feature>
<dbReference type="EMBL" id="AGDV01000012">
    <property type="protein sequence ID" value="EMB33098.1"/>
    <property type="molecule type" value="Genomic_DNA"/>
</dbReference>
<evidence type="ECO:0000313" key="3">
    <source>
        <dbReference type="EMBL" id="EMB33098.1"/>
    </source>
</evidence>
<dbReference type="InterPro" id="IPR002816">
    <property type="entry name" value="TraB/PrgY/GumN_fam"/>
</dbReference>
<dbReference type="Proteomes" id="UP000011705">
    <property type="component" value="Chromosome"/>
</dbReference>
<reference evidence="3" key="1">
    <citation type="submission" date="2012-01" db="EMBL/GenBank/DDBJ databases">
        <title>The Genome Sequence of Treponema denticola H-22.</title>
        <authorList>
            <consortium name="The Broad Institute Genome Sequencing Platform"/>
            <person name="Earl A."/>
            <person name="Ward D."/>
            <person name="Feldgarden M."/>
            <person name="Gevers D."/>
            <person name="Blanton J.M."/>
            <person name="Fenno C.J."/>
            <person name="Baranova O.V."/>
            <person name="Mathney J."/>
            <person name="Dewhirst F.E."/>
            <person name="Izard J."/>
            <person name="Young S.K."/>
            <person name="Zeng Q."/>
            <person name="Gargeya S."/>
            <person name="Fitzgerald M."/>
            <person name="Haas B."/>
            <person name="Abouelleil A."/>
            <person name="Alvarado L."/>
            <person name="Arachchi H.M."/>
            <person name="Berlin A."/>
            <person name="Chapman S.B."/>
            <person name="Gearin G."/>
            <person name="Goldberg J."/>
            <person name="Griggs A."/>
            <person name="Gujja S."/>
            <person name="Hansen M."/>
            <person name="Heiman D."/>
            <person name="Howarth C."/>
            <person name="Larimer J."/>
            <person name="Lui A."/>
            <person name="MacDonald P.J.P."/>
            <person name="McCowen C."/>
            <person name="Montmayeur A."/>
            <person name="Murphy C."/>
            <person name="Neiman D."/>
            <person name="Pearson M."/>
            <person name="Priest M."/>
            <person name="Roberts A."/>
            <person name="Saif S."/>
            <person name="Shea T."/>
            <person name="Sisk P."/>
            <person name="Stolte C."/>
            <person name="Sykes S."/>
            <person name="Wortman J."/>
            <person name="Nusbaum C."/>
            <person name="Birren B."/>
        </authorList>
    </citation>
    <scope>NUCLEOTIDE SEQUENCE [LARGE SCALE GENOMIC DNA]</scope>
    <source>
        <strain evidence="3">H-22</strain>
    </source>
</reference>
<keyword evidence="2" id="KW-0472">Membrane</keyword>
<feature type="transmembrane region" description="Helical" evidence="2">
    <location>
        <begin position="256"/>
        <end position="274"/>
    </location>
</feature>